<dbReference type="Proteomes" id="UP001214553">
    <property type="component" value="Chromosome"/>
</dbReference>
<dbReference type="PANTHER" id="PTHR41771:SF1">
    <property type="entry name" value="MEMBRANE PROTEIN"/>
    <property type="match status" value="1"/>
</dbReference>
<sequence>MVLCTVAVATMIGLIALWPHGGRATVSSDAAQFAAKGTTFPNAEIVSITPQCPDLGEPSSSQPDTETSACELAEVRILSGRRANTTATVELQGPFAGAGLRPGDTLELMVSPPVAGIDSSDTGGVDPEVSVFGIVRTAPLALWVGLFVLVVAAVGLLRGVLALVGLAFSGLMIVAFILPALLGGGSGMAVALTGASAILYVVLYLAHGLSLRTSAALAGTLAGVLITALIAQLAVGTSRLSGIGDEEASFLAGMTSHMNFQGLLTCAIIIAGLGVLNDVTITQSSSVWELRAAAPHLPRRHIFTRAMRIGRDHIASTIYTIVFAYAGASLSVLLLLYIYNRPLLSLLSYEDIATEIIRTLCSGIGLVLAVPITTAIAALLLPADTPRENREGEQDALADVPPESTSTAEWLRALKAPPDAAEEAPASPTTARVTPSSPG</sequence>
<accession>A0ABY8BWY0</accession>
<keyword evidence="2" id="KW-0812">Transmembrane</keyword>
<reference evidence="3 4" key="1">
    <citation type="submission" date="2023-03" db="EMBL/GenBank/DDBJ databases">
        <title>Genome sequence of Microbacterium sp. KACC 23027.</title>
        <authorList>
            <person name="Kim S."/>
            <person name="Heo J."/>
            <person name="Kwon S.-W."/>
        </authorList>
    </citation>
    <scope>NUCLEOTIDE SEQUENCE [LARGE SCALE GENOMIC DNA]</scope>
    <source>
        <strain evidence="3 4">KACC 23027</strain>
    </source>
</reference>
<evidence type="ECO:0000313" key="4">
    <source>
        <dbReference type="Proteomes" id="UP001214553"/>
    </source>
</evidence>
<feature type="transmembrane region" description="Helical" evidence="2">
    <location>
        <begin position="356"/>
        <end position="381"/>
    </location>
</feature>
<feature type="transmembrane region" description="Helical" evidence="2">
    <location>
        <begin position="258"/>
        <end position="276"/>
    </location>
</feature>
<dbReference type="RefSeq" id="WP_275277988.1">
    <property type="nucleotide sequence ID" value="NZ_CP119108.1"/>
</dbReference>
<evidence type="ECO:0000313" key="3">
    <source>
        <dbReference type="EMBL" id="WEG08659.1"/>
    </source>
</evidence>
<dbReference type="InterPro" id="IPR012507">
    <property type="entry name" value="YibE_F"/>
</dbReference>
<keyword evidence="2" id="KW-0472">Membrane</keyword>
<protein>
    <submittedName>
        <fullName evidence="3">YibE/F family protein</fullName>
    </submittedName>
</protein>
<feature type="transmembrane region" description="Helical" evidence="2">
    <location>
        <begin position="314"/>
        <end position="336"/>
    </location>
</feature>
<dbReference type="PANTHER" id="PTHR41771">
    <property type="entry name" value="MEMBRANE PROTEIN-RELATED"/>
    <property type="match status" value="1"/>
</dbReference>
<proteinExistence type="predicted"/>
<feature type="transmembrane region" description="Helical" evidence="2">
    <location>
        <begin position="218"/>
        <end position="238"/>
    </location>
</feature>
<feature type="transmembrane region" description="Helical" evidence="2">
    <location>
        <begin position="140"/>
        <end position="157"/>
    </location>
</feature>
<feature type="region of interest" description="Disordered" evidence="1">
    <location>
        <begin position="417"/>
        <end position="439"/>
    </location>
</feature>
<evidence type="ECO:0000256" key="1">
    <source>
        <dbReference type="SAM" id="MobiDB-lite"/>
    </source>
</evidence>
<gene>
    <name evidence="3" type="ORF">PU630_15655</name>
</gene>
<evidence type="ECO:0000256" key="2">
    <source>
        <dbReference type="SAM" id="Phobius"/>
    </source>
</evidence>
<dbReference type="Pfam" id="PF07907">
    <property type="entry name" value="YibE_F"/>
    <property type="match status" value="1"/>
</dbReference>
<feature type="transmembrane region" description="Helical" evidence="2">
    <location>
        <begin position="188"/>
        <end position="206"/>
    </location>
</feature>
<feature type="transmembrane region" description="Helical" evidence="2">
    <location>
        <begin position="164"/>
        <end position="182"/>
    </location>
</feature>
<dbReference type="EMBL" id="CP119108">
    <property type="protein sequence ID" value="WEG08659.1"/>
    <property type="molecule type" value="Genomic_DNA"/>
</dbReference>
<organism evidence="3 4">
    <name type="scientific">Microbacterium horticulturae</name>
    <dbReference type="NCBI Taxonomy" id="3028316"/>
    <lineage>
        <taxon>Bacteria</taxon>
        <taxon>Bacillati</taxon>
        <taxon>Actinomycetota</taxon>
        <taxon>Actinomycetes</taxon>
        <taxon>Micrococcales</taxon>
        <taxon>Microbacteriaceae</taxon>
        <taxon>Microbacterium</taxon>
    </lineage>
</organism>
<name>A0ABY8BWY0_9MICO</name>
<feature type="compositionally biased region" description="Low complexity" evidence="1">
    <location>
        <begin position="417"/>
        <end position="431"/>
    </location>
</feature>
<keyword evidence="2" id="KW-1133">Transmembrane helix</keyword>
<keyword evidence="4" id="KW-1185">Reference proteome</keyword>